<organism evidence="2 3">
    <name type="scientific">Veillonella dispar DORA_11</name>
    <dbReference type="NCBI Taxonomy" id="1403949"/>
    <lineage>
        <taxon>Bacteria</taxon>
        <taxon>Bacillati</taxon>
        <taxon>Bacillota</taxon>
        <taxon>Negativicutes</taxon>
        <taxon>Veillonellales</taxon>
        <taxon>Veillonellaceae</taxon>
        <taxon>Veillonella</taxon>
    </lineage>
</organism>
<feature type="transmembrane region" description="Helical" evidence="1">
    <location>
        <begin position="12"/>
        <end position="31"/>
    </location>
</feature>
<accession>W1VEN3</accession>
<protein>
    <submittedName>
        <fullName evidence="2">Uncharacterized protein</fullName>
    </submittedName>
</protein>
<evidence type="ECO:0000313" key="2">
    <source>
        <dbReference type="EMBL" id="ETJ02499.1"/>
    </source>
</evidence>
<dbReference type="AlphaFoldDB" id="W1VEN3"/>
<comment type="caution">
    <text evidence="2">The sequence shown here is derived from an EMBL/GenBank/DDBJ whole genome shotgun (WGS) entry which is preliminary data.</text>
</comment>
<dbReference type="Proteomes" id="UP000018855">
    <property type="component" value="Unassembled WGS sequence"/>
</dbReference>
<keyword evidence="1" id="KW-1133">Transmembrane helix</keyword>
<reference evidence="2 3" key="1">
    <citation type="submission" date="2013-12" db="EMBL/GenBank/DDBJ databases">
        <title>A Varibaculum cambriense genome reconstructed from a premature infant gut community with otherwise low bacterial novelty that shifts toward anaerobic metabolism during the third week of life.</title>
        <authorList>
            <person name="Brown C.T."/>
            <person name="Sharon I."/>
            <person name="Thomas B.C."/>
            <person name="Castelle C.J."/>
            <person name="Morowitz M.J."/>
            <person name="Banfield J.F."/>
        </authorList>
    </citation>
    <scope>NUCLEOTIDE SEQUENCE [LARGE SCALE GENOMIC DNA]</scope>
    <source>
        <strain evidence="3">DORA_11</strain>
    </source>
</reference>
<keyword evidence="1" id="KW-0472">Membrane</keyword>
<name>W1VEN3_9FIRM</name>
<gene>
    <name evidence="2" type="ORF">Q619_VDC00005G0005</name>
</gene>
<proteinExistence type="predicted"/>
<dbReference type="EMBL" id="AZMJ01000005">
    <property type="protein sequence ID" value="ETJ02499.1"/>
    <property type="molecule type" value="Genomic_DNA"/>
</dbReference>
<sequence>MRFERLIKMKYILAILAGIFLLVAGSIVYIGESNSDKYEPRYFLGYSKGENYILDTQTGVTLEHNGYSYKTQLDYLYSYGKTGFLKLDLNSGQTYYLFDQETDEIYKTNILNRCLIEKREQKPIQTHIWSSKSELTTEEQDIYNSLKEKKMRYPNRSIIVKVTEQ</sequence>
<evidence type="ECO:0000256" key="1">
    <source>
        <dbReference type="SAM" id="Phobius"/>
    </source>
</evidence>
<evidence type="ECO:0000313" key="3">
    <source>
        <dbReference type="Proteomes" id="UP000018855"/>
    </source>
</evidence>
<keyword evidence="1" id="KW-0812">Transmembrane</keyword>
<dbReference type="PATRIC" id="fig|1403949.3.peg.10"/>